<protein>
    <recommendedName>
        <fullName evidence="1">Large polyvalent protein associated domain-containing protein</fullName>
    </recommendedName>
</protein>
<feature type="domain" description="Large polyvalent protein associated" evidence="1">
    <location>
        <begin position="5"/>
        <end position="62"/>
    </location>
</feature>
<dbReference type="EMBL" id="DACRBY010000001">
    <property type="protein sequence ID" value="HAS8538450.1"/>
    <property type="molecule type" value="Genomic_DNA"/>
</dbReference>
<gene>
    <name evidence="2" type="ORF">I7730_01390</name>
</gene>
<comment type="caution">
    <text evidence="2">The sequence shown here is derived from an EMBL/GenBank/DDBJ whole genome shotgun (WGS) entry which is preliminary data.</text>
</comment>
<accession>A0A8H9K5K2</accession>
<reference evidence="2" key="2">
    <citation type="submission" date="2019-01" db="EMBL/GenBank/DDBJ databases">
        <authorList>
            <consortium name="NCBI Pathogen Detection Project"/>
        </authorList>
    </citation>
    <scope>NUCLEOTIDE SEQUENCE</scope>
    <source>
        <strain evidence="2">BCW_3452</strain>
    </source>
</reference>
<proteinExistence type="predicted"/>
<evidence type="ECO:0000259" key="1">
    <source>
        <dbReference type="Pfam" id="PF18838"/>
    </source>
</evidence>
<evidence type="ECO:0000313" key="2">
    <source>
        <dbReference type="EMBL" id="HAS8538450.1"/>
    </source>
</evidence>
<dbReference type="InterPro" id="IPR040696">
    <property type="entry name" value="LPD23"/>
</dbReference>
<reference evidence="2" key="1">
    <citation type="journal article" date="2018" name="Genome Biol.">
        <title>SKESA: strategic k-mer extension for scrupulous assemblies.</title>
        <authorList>
            <person name="Souvorov A."/>
            <person name="Agarwala R."/>
            <person name="Lipman D.J."/>
        </authorList>
    </citation>
    <scope>NUCLEOTIDE SEQUENCE</scope>
    <source>
        <strain evidence="2">BCW_3452</strain>
    </source>
</reference>
<dbReference type="Proteomes" id="UP000863257">
    <property type="component" value="Unassembled WGS sequence"/>
</dbReference>
<dbReference type="AlphaFoldDB" id="A0A8H9K5K2"/>
<organism evidence="2">
    <name type="scientific">Vibrio vulnificus</name>
    <dbReference type="NCBI Taxonomy" id="672"/>
    <lineage>
        <taxon>Bacteria</taxon>
        <taxon>Pseudomonadati</taxon>
        <taxon>Pseudomonadota</taxon>
        <taxon>Gammaproteobacteria</taxon>
        <taxon>Vibrionales</taxon>
        <taxon>Vibrionaceae</taxon>
        <taxon>Vibrio</taxon>
    </lineage>
</organism>
<sequence>MTTYFQFAGVQSNTANKSTLERAKEMHANRRHPMLIWKDTGWELGLDGHWRYEIDDSKSSLNIEKFENAKKYAYHFHELHEILDHPELYEAYPALKYVNIHIDSDENSGYRGYYSRARKLIVLNSTALGDDMSQVFSTLHHEVQHAIQDIEGFARGGNTDKSFVDDVKALIRTRQEEATNKVSQWEIDNKDVLAELEDAERNYNQTMYFVAWQKLFEYANSPSPSRHWKHISEWATLLYNADFQVQGGAGMEARELSMSAHEIPRSNYKGKRTKAIGEFAARVGLFYRDYIDSSLRSELRAELENVTLNTIKSRAVRRFEKARNAISELVDLKAIMNEHAKLSDKVSYMFSTELYRSLTGEVEARNTQERLYKSAEERAEVAPFLTEDVPRTNQISMFEHELRETMRSRANNQEVAKGYVSFGNKHFAEIVLLEHADPSTIIHEAAHVYLAAYSDLYKDQDSSLSIRKDFETILNWFEVTPDEWFEMTPEQQEIHHEVFATGYEQFLIDSSSAPEGLKGVFSEFGKWIKGIYDKLSNSPAIKEVTADMEELFRSISETQQENYEPSPFALALRGEMMESLGDSVSIAASYIIDSTYEALAEKAGISRENFNERFNISVSGQALSTPKLNTAAKFRL</sequence>
<dbReference type="Pfam" id="PF18838">
    <property type="entry name" value="LPD23"/>
    <property type="match status" value="1"/>
</dbReference>
<name>A0A8H9K5K2_VIBVL</name>